<proteinExistence type="predicted"/>
<evidence type="ECO:0000313" key="2">
    <source>
        <dbReference type="Proteomes" id="UP001595912"/>
    </source>
</evidence>
<comment type="caution">
    <text evidence="1">The sequence shown here is derived from an EMBL/GenBank/DDBJ whole genome shotgun (WGS) entry which is preliminary data.</text>
</comment>
<reference evidence="2" key="1">
    <citation type="journal article" date="2019" name="Int. J. Syst. Evol. Microbiol.">
        <title>The Global Catalogue of Microorganisms (GCM) 10K type strain sequencing project: providing services to taxonomists for standard genome sequencing and annotation.</title>
        <authorList>
            <consortium name="The Broad Institute Genomics Platform"/>
            <consortium name="The Broad Institute Genome Sequencing Center for Infectious Disease"/>
            <person name="Wu L."/>
            <person name="Ma J."/>
        </authorList>
    </citation>
    <scope>NUCLEOTIDE SEQUENCE [LARGE SCALE GENOMIC DNA]</scope>
    <source>
        <strain evidence="2">CGMCC 4.7152</strain>
    </source>
</reference>
<evidence type="ECO:0000313" key="1">
    <source>
        <dbReference type="EMBL" id="MFC5002619.1"/>
    </source>
</evidence>
<dbReference type="Proteomes" id="UP001595912">
    <property type="component" value="Unassembled WGS sequence"/>
</dbReference>
<organism evidence="1 2">
    <name type="scientific">Dactylosporangium cerinum</name>
    <dbReference type="NCBI Taxonomy" id="1434730"/>
    <lineage>
        <taxon>Bacteria</taxon>
        <taxon>Bacillati</taxon>
        <taxon>Actinomycetota</taxon>
        <taxon>Actinomycetes</taxon>
        <taxon>Micromonosporales</taxon>
        <taxon>Micromonosporaceae</taxon>
        <taxon>Dactylosporangium</taxon>
    </lineage>
</organism>
<dbReference type="EMBL" id="JBHSIU010000041">
    <property type="protein sequence ID" value="MFC5002619.1"/>
    <property type="molecule type" value="Genomic_DNA"/>
</dbReference>
<keyword evidence="2" id="KW-1185">Reference proteome</keyword>
<evidence type="ECO:0008006" key="3">
    <source>
        <dbReference type="Google" id="ProtNLM"/>
    </source>
</evidence>
<sequence length="82" mass="8759">MFVVVGTVARARAHQTGQVITAVDGWPVGEGIDDLAAYAMAQGAEGYDVHEVRLCRCAVCGGQVFGVHGDIEERAVQRICRD</sequence>
<accession>A0ABV9W3R2</accession>
<dbReference type="RefSeq" id="WP_380120829.1">
    <property type="nucleotide sequence ID" value="NZ_JBHSIU010000041.1"/>
</dbReference>
<gene>
    <name evidence="1" type="ORF">ACFPIJ_32910</name>
</gene>
<protein>
    <recommendedName>
        <fullName evidence="3">PDZ domain-containing protein</fullName>
    </recommendedName>
</protein>
<name>A0ABV9W3R2_9ACTN</name>